<name>A0AAW9U0D3_RHIML</name>
<organism evidence="3 4">
    <name type="scientific">Rhizobium meliloti</name>
    <name type="common">Ensifer meliloti</name>
    <name type="synonym">Sinorhizobium meliloti</name>
    <dbReference type="NCBI Taxonomy" id="382"/>
    <lineage>
        <taxon>Bacteria</taxon>
        <taxon>Pseudomonadati</taxon>
        <taxon>Pseudomonadota</taxon>
        <taxon>Alphaproteobacteria</taxon>
        <taxon>Hyphomicrobiales</taxon>
        <taxon>Rhizobiaceae</taxon>
        <taxon>Sinorhizobium/Ensifer group</taxon>
        <taxon>Sinorhizobium</taxon>
    </lineage>
</organism>
<dbReference type="AlphaFoldDB" id="A0AAW9U0D3"/>
<reference evidence="3 4" key="1">
    <citation type="journal article" date="2013" name="Genome Biol.">
        <title>Comparative genomics of the core and accessory genomes of 48 Sinorhizobium strains comprising five genospecies.</title>
        <authorList>
            <person name="Sugawara M."/>
            <person name="Epstein B."/>
            <person name="Badgley B.D."/>
            <person name="Unno T."/>
            <person name="Xu L."/>
            <person name="Reese J."/>
            <person name="Gyaneshwar P."/>
            <person name="Denny R."/>
            <person name="Mudge J."/>
            <person name="Bharti A.K."/>
            <person name="Farmer A.D."/>
            <person name="May G.D."/>
            <person name="Woodward J.E."/>
            <person name="Medigue C."/>
            <person name="Vallenet D."/>
            <person name="Lajus A."/>
            <person name="Rouy Z."/>
            <person name="Martinez-Vaz B."/>
            <person name="Tiffin P."/>
            <person name="Young N.D."/>
            <person name="Sadowsky M.J."/>
        </authorList>
    </citation>
    <scope>NUCLEOTIDE SEQUENCE [LARGE SCALE GENOMIC DNA]</scope>
    <source>
        <strain evidence="3 4">N6B1</strain>
    </source>
</reference>
<feature type="region of interest" description="Disordered" evidence="1">
    <location>
        <begin position="140"/>
        <end position="165"/>
    </location>
</feature>
<feature type="domain" description="Arc-like DNA binding" evidence="2">
    <location>
        <begin position="12"/>
        <end position="48"/>
    </location>
</feature>
<dbReference type="EMBL" id="WISR01000294">
    <property type="protein sequence ID" value="MQW38151.1"/>
    <property type="molecule type" value="Genomic_DNA"/>
</dbReference>
<dbReference type="InterPro" id="IPR013321">
    <property type="entry name" value="Arc_rbn_hlx_hlx"/>
</dbReference>
<dbReference type="GO" id="GO:0006355">
    <property type="term" value="P:regulation of DNA-templated transcription"/>
    <property type="evidence" value="ECO:0007669"/>
    <property type="project" value="InterPro"/>
</dbReference>
<evidence type="ECO:0000259" key="2">
    <source>
        <dbReference type="Pfam" id="PF03869"/>
    </source>
</evidence>
<dbReference type="Pfam" id="PF03869">
    <property type="entry name" value="Arc"/>
    <property type="match status" value="1"/>
</dbReference>
<gene>
    <name evidence="3" type="ORF">GHK53_36805</name>
</gene>
<dbReference type="Proteomes" id="UP000429484">
    <property type="component" value="Unassembled WGS sequence"/>
</dbReference>
<evidence type="ECO:0000256" key="1">
    <source>
        <dbReference type="SAM" id="MobiDB-lite"/>
    </source>
</evidence>
<sequence length="165" mass="19080">MSDKEKYPSELAERFQIRLPAGLRDRIKAYAERHGRSMNTEIVRVLEREFPPPWTIAGRVGELIDMLRALKAGGATEENVEHLAEELRETIEGMMSGRVQGVDEVMRDRIRSFYEDMQMREAEDAADLASMEYDEEEILTMDRIGRPEKYAEAPSKRDPFTDLPE</sequence>
<proteinExistence type="predicted"/>
<evidence type="ECO:0000313" key="3">
    <source>
        <dbReference type="EMBL" id="MQW38151.1"/>
    </source>
</evidence>
<accession>A0AAW9U0D3</accession>
<protein>
    <submittedName>
        <fullName evidence="3">Arc family DNA-binding protein</fullName>
    </submittedName>
</protein>
<dbReference type="RefSeq" id="WP_153350250.1">
    <property type="nucleotide sequence ID" value="NZ_WISR01000294.1"/>
</dbReference>
<evidence type="ECO:0000313" key="4">
    <source>
        <dbReference type="Proteomes" id="UP000429484"/>
    </source>
</evidence>
<dbReference type="InterPro" id="IPR010985">
    <property type="entry name" value="Ribbon_hlx_hlx"/>
</dbReference>
<comment type="caution">
    <text evidence="3">The sequence shown here is derived from an EMBL/GenBank/DDBJ whole genome shotgun (WGS) entry which is preliminary data.</text>
</comment>
<dbReference type="InterPro" id="IPR005569">
    <property type="entry name" value="Arc_DNA-bd_dom"/>
</dbReference>
<dbReference type="Gene3D" id="1.10.1220.10">
    <property type="entry name" value="Met repressor-like"/>
    <property type="match status" value="1"/>
</dbReference>
<dbReference type="GO" id="GO:0003677">
    <property type="term" value="F:DNA binding"/>
    <property type="evidence" value="ECO:0007669"/>
    <property type="project" value="UniProtKB-KW"/>
</dbReference>
<keyword evidence="3" id="KW-0238">DNA-binding</keyword>
<feature type="compositionally biased region" description="Basic and acidic residues" evidence="1">
    <location>
        <begin position="143"/>
        <end position="165"/>
    </location>
</feature>
<dbReference type="SUPFAM" id="SSF47598">
    <property type="entry name" value="Ribbon-helix-helix"/>
    <property type="match status" value="1"/>
</dbReference>